<proteinExistence type="predicted"/>
<organism evidence="2 3">
    <name type="scientific">Shewanella maritima</name>
    <dbReference type="NCBI Taxonomy" id="2520507"/>
    <lineage>
        <taxon>Bacteria</taxon>
        <taxon>Pseudomonadati</taxon>
        <taxon>Pseudomonadota</taxon>
        <taxon>Gammaproteobacteria</taxon>
        <taxon>Alteromonadales</taxon>
        <taxon>Shewanellaceae</taxon>
        <taxon>Shewanella</taxon>
    </lineage>
</organism>
<name>A0A411PGQ5_9GAMM</name>
<evidence type="ECO:0000313" key="3">
    <source>
        <dbReference type="Proteomes" id="UP000291106"/>
    </source>
</evidence>
<keyword evidence="1" id="KW-1133">Transmembrane helix</keyword>
<feature type="transmembrane region" description="Helical" evidence="1">
    <location>
        <begin position="78"/>
        <end position="97"/>
    </location>
</feature>
<dbReference type="EMBL" id="CP036200">
    <property type="protein sequence ID" value="QBF82678.1"/>
    <property type="molecule type" value="Genomic_DNA"/>
</dbReference>
<gene>
    <name evidence="2" type="ORF">EXU30_08230</name>
</gene>
<feature type="transmembrane region" description="Helical" evidence="1">
    <location>
        <begin position="42"/>
        <end position="66"/>
    </location>
</feature>
<keyword evidence="3" id="KW-1185">Reference proteome</keyword>
<protein>
    <submittedName>
        <fullName evidence="2">Uncharacterized protein</fullName>
    </submittedName>
</protein>
<dbReference type="RefSeq" id="WP_130599045.1">
    <property type="nucleotide sequence ID" value="NZ_CP036200.1"/>
</dbReference>
<evidence type="ECO:0000256" key="1">
    <source>
        <dbReference type="SAM" id="Phobius"/>
    </source>
</evidence>
<accession>A0A411PGQ5</accession>
<evidence type="ECO:0000313" key="2">
    <source>
        <dbReference type="EMBL" id="QBF82678.1"/>
    </source>
</evidence>
<dbReference type="Proteomes" id="UP000291106">
    <property type="component" value="Chromosome"/>
</dbReference>
<dbReference type="KEGG" id="smai:EXU30_08230"/>
<keyword evidence="1" id="KW-0472">Membrane</keyword>
<dbReference type="SUPFAM" id="SSF82866">
    <property type="entry name" value="Multidrug efflux transporter AcrB transmembrane domain"/>
    <property type="match status" value="1"/>
</dbReference>
<sequence length="126" mass="13882">MKVFLRHTESSPWLLAALGVALYFGMFTMVTLLMVYNLPFGLAAFLGVAMLLGAAICWGVALFCSIKRLRHSGFSFRYALTALLTLLALMGLVWNLSTSPQLDISELTDSYSGELYSAQYQSVNVN</sequence>
<keyword evidence="1" id="KW-0812">Transmembrane</keyword>
<dbReference type="AlphaFoldDB" id="A0A411PGQ5"/>
<feature type="transmembrane region" description="Helical" evidence="1">
    <location>
        <begin position="12"/>
        <end position="36"/>
    </location>
</feature>
<reference evidence="2 3" key="1">
    <citation type="submission" date="2019-02" db="EMBL/GenBank/DDBJ databases">
        <title>Shewanella sp. D4-2 isolated from Dokdo Island.</title>
        <authorList>
            <person name="Baek K."/>
        </authorList>
    </citation>
    <scope>NUCLEOTIDE SEQUENCE [LARGE SCALE GENOMIC DNA]</scope>
    <source>
        <strain evidence="2 3">D4-2</strain>
    </source>
</reference>